<feature type="compositionally biased region" description="Low complexity" evidence="1">
    <location>
        <begin position="138"/>
        <end position="148"/>
    </location>
</feature>
<feature type="region of interest" description="Disordered" evidence="1">
    <location>
        <begin position="133"/>
        <end position="155"/>
    </location>
</feature>
<keyword evidence="2" id="KW-0732">Signal</keyword>
<proteinExistence type="predicted"/>
<feature type="chain" id="PRO_5002633046" description="CREG-like beta-barrel domain-containing protein" evidence="2">
    <location>
        <begin position="23"/>
        <end position="308"/>
    </location>
</feature>
<reference evidence="4 5" key="1">
    <citation type="journal article" date="2008" name="PLoS Genet.">
        <title>Genomic islands in the pathogenic filamentous fungus Aspergillus fumigatus.</title>
        <authorList>
            <person name="Fedorova N.D."/>
            <person name="Khaldi N."/>
            <person name="Joardar V.S."/>
            <person name="Maiti R."/>
            <person name="Amedeo P."/>
            <person name="Anderson M.J."/>
            <person name="Crabtree J."/>
            <person name="Silva J.C."/>
            <person name="Badger J.H."/>
            <person name="Albarraq A."/>
            <person name="Angiuoli S."/>
            <person name="Bussey H."/>
            <person name="Bowyer P."/>
            <person name="Cotty P.J."/>
            <person name="Dyer P.S."/>
            <person name="Egan A."/>
            <person name="Galens K."/>
            <person name="Fraser-Liggett C.M."/>
            <person name="Haas B.J."/>
            <person name="Inman J.M."/>
            <person name="Kent R."/>
            <person name="Lemieux S."/>
            <person name="Malavazi I."/>
            <person name="Orvis J."/>
            <person name="Roemer T."/>
            <person name="Ronning C.M."/>
            <person name="Sundaram J.P."/>
            <person name="Sutton G."/>
            <person name="Turner G."/>
            <person name="Venter J.C."/>
            <person name="White O.R."/>
            <person name="Whitty B.R."/>
            <person name="Youngman P."/>
            <person name="Wolfe K.H."/>
            <person name="Goldman G.H."/>
            <person name="Wortman J.R."/>
            <person name="Jiang B."/>
            <person name="Denning D.W."/>
            <person name="Nierman W.C."/>
        </authorList>
    </citation>
    <scope>NUCLEOTIDE SEQUENCE [LARGE SCALE GENOMIC DNA]</scope>
    <source>
        <strain evidence="5">ATCC 1007 / CBS 513.65 / DSM 816 / NCTC 3887 / NRRL 1</strain>
    </source>
</reference>
<evidence type="ECO:0000256" key="1">
    <source>
        <dbReference type="SAM" id="MobiDB-lite"/>
    </source>
</evidence>
<dbReference type="eggNOG" id="ENOG502RDU8">
    <property type="taxonomic scope" value="Eukaryota"/>
</dbReference>
<dbReference type="OrthoDB" id="2138282at2759"/>
<name>A1CMX4_ASPCL</name>
<dbReference type="InterPro" id="IPR012349">
    <property type="entry name" value="Split_barrel_FMN-bd"/>
</dbReference>
<evidence type="ECO:0000313" key="5">
    <source>
        <dbReference type="Proteomes" id="UP000006701"/>
    </source>
</evidence>
<evidence type="ECO:0000313" key="4">
    <source>
        <dbReference type="EMBL" id="EAW08911.1"/>
    </source>
</evidence>
<dbReference type="OMA" id="ITLSMRW"/>
<accession>A1CMX4</accession>
<gene>
    <name evidence="4" type="ORF">ACLA_098530</name>
</gene>
<dbReference type="Proteomes" id="UP000006701">
    <property type="component" value="Unassembled WGS sequence"/>
</dbReference>
<dbReference type="KEGG" id="act:ACLA_098530"/>
<keyword evidence="5" id="KW-1185">Reference proteome</keyword>
<dbReference type="Pfam" id="PF13883">
    <property type="entry name" value="CREG_beta-barrel"/>
    <property type="match status" value="1"/>
</dbReference>
<feature type="signal peptide" evidence="2">
    <location>
        <begin position="1"/>
        <end position="22"/>
    </location>
</feature>
<feature type="domain" description="CREG-like beta-barrel" evidence="3">
    <location>
        <begin position="140"/>
        <end position="279"/>
    </location>
</feature>
<dbReference type="HOGENOM" id="CLU_056802_1_1_1"/>
<dbReference type="STRING" id="344612.A1CMX4"/>
<evidence type="ECO:0000259" key="3">
    <source>
        <dbReference type="Pfam" id="PF13883"/>
    </source>
</evidence>
<dbReference type="VEuPathDB" id="FungiDB:ACLA_098530"/>
<sequence>MGRIVTLSALALLCSHAVQVAAIPPFVPQANTLKQVLLGGLDSFQPVPSSAVGDDSDHGDAVYVTQDATDRNTQTMRPPSWFTSTLMARRLLALSTTGTVSSIFPDHPANGHTPEAVAGLSISLPEYIADCDESLPTSDSSSSNSNDNGGEGNPTLLALRVSTTFRNTAAGSNISLAIDWWDHLDQTQPIAPGFPRSEAGLPRVTLIGYAEPFATPVPDDTQAALEACYLAAHPDAEVWLPGKPGSPHASFWARMVVTQVYWIGGFGGFQQIGWMNVTEWKGIRRQRSLPGIGDGRGWEDVRLPGEKE</sequence>
<dbReference type="EMBL" id="DS027058">
    <property type="protein sequence ID" value="EAW08911.1"/>
    <property type="molecule type" value="Genomic_DNA"/>
</dbReference>
<dbReference type="SUPFAM" id="SSF50475">
    <property type="entry name" value="FMN-binding split barrel"/>
    <property type="match status" value="1"/>
</dbReference>
<dbReference type="RefSeq" id="XP_001270337.1">
    <property type="nucleotide sequence ID" value="XM_001270336.1"/>
</dbReference>
<dbReference type="Gene3D" id="2.30.110.10">
    <property type="entry name" value="Electron Transport, Fmn-binding Protein, Chain A"/>
    <property type="match status" value="1"/>
</dbReference>
<evidence type="ECO:0000256" key="2">
    <source>
        <dbReference type="SAM" id="SignalP"/>
    </source>
</evidence>
<protein>
    <recommendedName>
        <fullName evidence="3">CREG-like beta-barrel domain-containing protein</fullName>
    </recommendedName>
</protein>
<dbReference type="PANTHER" id="PTHR37273">
    <property type="entry name" value="CHROMOSOME 8, WHOLE GENOME SHOTGUN SEQUENCE"/>
    <property type="match status" value="1"/>
</dbReference>
<organism evidence="4 5">
    <name type="scientific">Aspergillus clavatus (strain ATCC 1007 / CBS 513.65 / DSM 816 / NCTC 3887 / NRRL 1 / QM 1276 / 107)</name>
    <dbReference type="NCBI Taxonomy" id="344612"/>
    <lineage>
        <taxon>Eukaryota</taxon>
        <taxon>Fungi</taxon>
        <taxon>Dikarya</taxon>
        <taxon>Ascomycota</taxon>
        <taxon>Pezizomycotina</taxon>
        <taxon>Eurotiomycetes</taxon>
        <taxon>Eurotiomycetidae</taxon>
        <taxon>Eurotiales</taxon>
        <taxon>Aspergillaceae</taxon>
        <taxon>Aspergillus</taxon>
        <taxon>Aspergillus subgen. Fumigati</taxon>
    </lineage>
</organism>
<dbReference type="GeneID" id="4702293"/>
<dbReference type="InterPro" id="IPR055343">
    <property type="entry name" value="CREG_beta-barrel"/>
</dbReference>
<dbReference type="PANTHER" id="PTHR37273:SF1">
    <property type="entry name" value="ADL397C-AP"/>
    <property type="match status" value="1"/>
</dbReference>
<dbReference type="AlphaFoldDB" id="A1CMX4"/>